<name>A0AAN7DIJ9_9FUNG</name>
<sequence>MYVYNALQIKPELDQYRTHRWRPLRELLVNIRAIENCTFDKAEDREKARRQLDAVYINGVSAPAFDVNLRFPPRKAMVNITLELYAAIANSIYGLLQHGDVSNPQRCAHLAPHFYVLIREFKRLLELRVGVYTRERFESEFHLEWRE</sequence>
<evidence type="ECO:0000313" key="2">
    <source>
        <dbReference type="Proteomes" id="UP001304243"/>
    </source>
</evidence>
<comment type="caution">
    <text evidence="1">The sequence shown here is derived from an EMBL/GenBank/DDBJ whole genome shotgun (WGS) entry which is preliminary data.</text>
</comment>
<dbReference type="Gene3D" id="1.20.120.70">
    <property type="entry name" value="Tobacco mosaic virus-like, coat protein"/>
    <property type="match status" value="1"/>
</dbReference>
<dbReference type="AlphaFoldDB" id="A0AAN7DIJ9"/>
<dbReference type="SUPFAM" id="SSF47195">
    <property type="entry name" value="TMV-like viral coat proteins"/>
    <property type="match status" value="1"/>
</dbReference>
<dbReference type="Pfam" id="PF00721">
    <property type="entry name" value="TMV_coat"/>
    <property type="match status" value="1"/>
</dbReference>
<dbReference type="InterPro" id="IPR001337">
    <property type="entry name" value="TMV-like_coat"/>
</dbReference>
<protein>
    <submittedName>
        <fullName evidence="1">Uncharacterized protein</fullName>
    </submittedName>
</protein>
<dbReference type="EMBL" id="JASEJX010000013">
    <property type="protein sequence ID" value="KAK4517074.1"/>
    <property type="molecule type" value="Genomic_DNA"/>
</dbReference>
<dbReference type="GeneID" id="89944105"/>
<dbReference type="InterPro" id="IPR036417">
    <property type="entry name" value="TMV-like_coat_sf"/>
</dbReference>
<dbReference type="Proteomes" id="UP001304243">
    <property type="component" value="Unassembled WGS sequence"/>
</dbReference>
<gene>
    <name evidence="1" type="ORF">ATC70_000403</name>
</gene>
<keyword evidence="2" id="KW-1185">Reference proteome</keyword>
<accession>A0AAN7DIJ9</accession>
<organism evidence="1 2">
    <name type="scientific">Mucor velutinosus</name>
    <dbReference type="NCBI Taxonomy" id="708070"/>
    <lineage>
        <taxon>Eukaryota</taxon>
        <taxon>Fungi</taxon>
        <taxon>Fungi incertae sedis</taxon>
        <taxon>Mucoromycota</taxon>
        <taxon>Mucoromycotina</taxon>
        <taxon>Mucoromycetes</taxon>
        <taxon>Mucorales</taxon>
        <taxon>Mucorineae</taxon>
        <taxon>Mucoraceae</taxon>
        <taxon>Mucor</taxon>
    </lineage>
</organism>
<dbReference type="GO" id="GO:0005198">
    <property type="term" value="F:structural molecule activity"/>
    <property type="evidence" value="ECO:0007669"/>
    <property type="project" value="InterPro"/>
</dbReference>
<reference evidence="1 2" key="1">
    <citation type="submission" date="2022-11" db="EMBL/GenBank/DDBJ databases">
        <title>Mucor velutinosus strain NIH1002 WGS.</title>
        <authorList>
            <person name="Subramanian P."/>
            <person name="Mullikin J.C."/>
            <person name="Segre J.A."/>
            <person name="Zelazny A.M."/>
        </authorList>
    </citation>
    <scope>NUCLEOTIDE SEQUENCE [LARGE SCALE GENOMIC DNA]</scope>
    <source>
        <strain evidence="1 2">NIH1002</strain>
    </source>
</reference>
<evidence type="ECO:0000313" key="1">
    <source>
        <dbReference type="EMBL" id="KAK4517074.1"/>
    </source>
</evidence>
<proteinExistence type="predicted"/>
<dbReference type="RefSeq" id="XP_064683740.1">
    <property type="nucleotide sequence ID" value="XM_064819820.1"/>
</dbReference>